<feature type="transmembrane region" description="Helical" evidence="6">
    <location>
        <begin position="213"/>
        <end position="232"/>
    </location>
</feature>
<keyword evidence="2" id="KW-1003">Cell membrane</keyword>
<evidence type="ECO:0000256" key="3">
    <source>
        <dbReference type="ARBA" id="ARBA00022692"/>
    </source>
</evidence>
<keyword evidence="8" id="KW-1185">Reference proteome</keyword>
<evidence type="ECO:0000256" key="5">
    <source>
        <dbReference type="ARBA" id="ARBA00023136"/>
    </source>
</evidence>
<reference evidence="8" key="1">
    <citation type="journal article" date="2019" name="Int. J. Syst. Evol. Microbiol.">
        <title>The Global Catalogue of Microorganisms (GCM) 10K type strain sequencing project: providing services to taxonomists for standard genome sequencing and annotation.</title>
        <authorList>
            <consortium name="The Broad Institute Genomics Platform"/>
            <consortium name="The Broad Institute Genome Sequencing Center for Infectious Disease"/>
            <person name="Wu L."/>
            <person name="Ma J."/>
        </authorList>
    </citation>
    <scope>NUCLEOTIDE SEQUENCE [LARGE SCALE GENOMIC DNA]</scope>
    <source>
        <strain evidence="8">JCM 17664</strain>
    </source>
</reference>
<organism evidence="7 8">
    <name type="scientific">Compostibacter hankyongensis</name>
    <dbReference type="NCBI Taxonomy" id="1007089"/>
    <lineage>
        <taxon>Bacteria</taxon>
        <taxon>Pseudomonadati</taxon>
        <taxon>Bacteroidota</taxon>
        <taxon>Chitinophagia</taxon>
        <taxon>Chitinophagales</taxon>
        <taxon>Chitinophagaceae</taxon>
        <taxon>Compostibacter</taxon>
    </lineage>
</organism>
<keyword evidence="3 6" id="KW-0812">Transmembrane</keyword>
<comment type="caution">
    <text evidence="7">The sequence shown here is derived from an EMBL/GenBank/DDBJ whole genome shotgun (WGS) entry which is preliminary data.</text>
</comment>
<evidence type="ECO:0000256" key="6">
    <source>
        <dbReference type="SAM" id="Phobius"/>
    </source>
</evidence>
<name>A0ABP8FPR1_9BACT</name>
<dbReference type="InterPro" id="IPR001851">
    <property type="entry name" value="ABC_transp_permease"/>
</dbReference>
<dbReference type="CDD" id="cd06579">
    <property type="entry name" value="TM_PBP1_transp_AraH_like"/>
    <property type="match status" value="1"/>
</dbReference>
<keyword evidence="4 6" id="KW-1133">Transmembrane helix</keyword>
<evidence type="ECO:0000256" key="1">
    <source>
        <dbReference type="ARBA" id="ARBA00004651"/>
    </source>
</evidence>
<feature type="transmembrane region" description="Helical" evidence="6">
    <location>
        <begin position="17"/>
        <end position="38"/>
    </location>
</feature>
<comment type="subcellular location">
    <subcellularLocation>
        <location evidence="1">Cell membrane</location>
        <topology evidence="1">Multi-pass membrane protein</topology>
    </subcellularLocation>
</comment>
<evidence type="ECO:0000256" key="4">
    <source>
        <dbReference type="ARBA" id="ARBA00022989"/>
    </source>
</evidence>
<evidence type="ECO:0000313" key="8">
    <source>
        <dbReference type="Proteomes" id="UP001501207"/>
    </source>
</evidence>
<evidence type="ECO:0000313" key="7">
    <source>
        <dbReference type="EMBL" id="GAA4308425.1"/>
    </source>
</evidence>
<dbReference type="RefSeq" id="WP_344977983.1">
    <property type="nucleotide sequence ID" value="NZ_BAABFN010000002.1"/>
</dbReference>
<feature type="transmembrane region" description="Helical" evidence="6">
    <location>
        <begin position="95"/>
        <end position="115"/>
    </location>
</feature>
<protein>
    <submittedName>
        <fullName evidence="7">ABC transporter permease</fullName>
    </submittedName>
</protein>
<accession>A0ABP8FPR1</accession>
<dbReference type="EMBL" id="BAABFN010000002">
    <property type="protein sequence ID" value="GAA4308425.1"/>
    <property type="molecule type" value="Genomic_DNA"/>
</dbReference>
<keyword evidence="5 6" id="KW-0472">Membrane</keyword>
<feature type="transmembrane region" description="Helical" evidence="6">
    <location>
        <begin position="122"/>
        <end position="142"/>
    </location>
</feature>
<gene>
    <name evidence="7" type="ORF">GCM10023143_15730</name>
</gene>
<dbReference type="Proteomes" id="UP001501207">
    <property type="component" value="Unassembled WGS sequence"/>
</dbReference>
<sequence length="316" mass="32896">MSEISNWKKADTFFSKYGIYCAFLILVGALTIAFPPFIKPSNIVNVLRQTAVNGILAVGMTFVIITAGIDLSVGSVLALSAVAATSLAHPGEYPLILSLLIGLLVGCACGALNGVLIAKKRLAPFIVTLAMMSVARGVALVYSSGRPIINLSDSYNQIGGGYLAGIPVPVIIFLVIVLSGVFVLRYTRFGRYVYAIGGNELAARVSGINTTRILIWTYVIMGALAGVAGIVLSSRVMSGSPAMGEGYELDAIAAVVIGGTSLFGGVGSISGTVVGALIMGVMDNGLDMLNVSSYWQQVVKGAIIVLAVLLDKRSRN</sequence>
<dbReference type="PANTHER" id="PTHR32196">
    <property type="entry name" value="ABC TRANSPORTER PERMEASE PROTEIN YPHD-RELATED-RELATED"/>
    <property type="match status" value="1"/>
</dbReference>
<proteinExistence type="predicted"/>
<dbReference type="PANTHER" id="PTHR32196:SF72">
    <property type="entry name" value="RIBOSE IMPORT PERMEASE PROTEIN RBSC"/>
    <property type="match status" value="1"/>
</dbReference>
<evidence type="ECO:0000256" key="2">
    <source>
        <dbReference type="ARBA" id="ARBA00022475"/>
    </source>
</evidence>
<feature type="transmembrane region" description="Helical" evidence="6">
    <location>
        <begin position="50"/>
        <end position="83"/>
    </location>
</feature>
<feature type="transmembrane region" description="Helical" evidence="6">
    <location>
        <begin position="252"/>
        <end position="281"/>
    </location>
</feature>
<dbReference type="Pfam" id="PF02653">
    <property type="entry name" value="BPD_transp_2"/>
    <property type="match status" value="1"/>
</dbReference>
<feature type="transmembrane region" description="Helical" evidence="6">
    <location>
        <begin position="162"/>
        <end position="184"/>
    </location>
</feature>